<keyword evidence="2" id="KW-1185">Reference proteome</keyword>
<dbReference type="GeneID" id="89923751"/>
<reference evidence="1 2" key="1">
    <citation type="submission" date="2023-08" db="EMBL/GenBank/DDBJ databases">
        <title>Black Yeasts Isolated from many extreme environments.</title>
        <authorList>
            <person name="Coleine C."/>
            <person name="Stajich J.E."/>
            <person name="Selbmann L."/>
        </authorList>
    </citation>
    <scope>NUCLEOTIDE SEQUENCE [LARGE SCALE GENOMIC DNA]</scope>
    <source>
        <strain evidence="1 2">CCFEE 5935</strain>
    </source>
</reference>
<proteinExistence type="predicted"/>
<name>A0AAV9PN99_9PEZI</name>
<dbReference type="EMBL" id="JAVRRT010000003">
    <property type="protein sequence ID" value="KAK5173723.1"/>
    <property type="molecule type" value="Genomic_DNA"/>
</dbReference>
<accession>A0AAV9PN99</accession>
<evidence type="ECO:0000313" key="2">
    <source>
        <dbReference type="Proteomes" id="UP001337655"/>
    </source>
</evidence>
<dbReference type="CDD" id="cd02440">
    <property type="entry name" value="AdoMet_MTases"/>
    <property type="match status" value="1"/>
</dbReference>
<dbReference type="Gene3D" id="3.40.50.150">
    <property type="entry name" value="Vaccinia Virus protein VP39"/>
    <property type="match status" value="1"/>
</dbReference>
<dbReference type="Pfam" id="PF13489">
    <property type="entry name" value="Methyltransf_23"/>
    <property type="match status" value="1"/>
</dbReference>
<evidence type="ECO:0000313" key="1">
    <source>
        <dbReference type="EMBL" id="KAK5173723.1"/>
    </source>
</evidence>
<dbReference type="PANTHER" id="PTHR43591">
    <property type="entry name" value="METHYLTRANSFERASE"/>
    <property type="match status" value="1"/>
</dbReference>
<dbReference type="SUPFAM" id="SSF53335">
    <property type="entry name" value="S-adenosyl-L-methionine-dependent methyltransferases"/>
    <property type="match status" value="1"/>
</dbReference>
<sequence length="288" mass="32620">MATTSIFTDGARAKDTYFLDGAKRAEFDRLERQSRCLNTVMHKSPFHARPTNPSHILEIGCGTGLNTCQLGRLYPKAQVLGIDPSPVPDIQDKPPNVTFTQGRFEDLLETTVLAQGSFDYVYVRVLMLAIGDWSLFLSRIMSVLKPGGWVEMQEMDPLRYYGPSSTEPVGEGWEWLQVMREESLARGLHLSIGADLASLMGAAGLQDVVEKQYKLPFTPVPEPELREVQEYMIEFTPTVVSTILERYCEGRYSREKIEDMKRESRETAFGGKIEGLHWWMYVVVGRKA</sequence>
<organism evidence="1 2">
    <name type="scientific">Saxophila tyrrhenica</name>
    <dbReference type="NCBI Taxonomy" id="1690608"/>
    <lineage>
        <taxon>Eukaryota</taxon>
        <taxon>Fungi</taxon>
        <taxon>Dikarya</taxon>
        <taxon>Ascomycota</taxon>
        <taxon>Pezizomycotina</taxon>
        <taxon>Dothideomycetes</taxon>
        <taxon>Dothideomycetidae</taxon>
        <taxon>Mycosphaerellales</taxon>
        <taxon>Extremaceae</taxon>
        <taxon>Saxophila</taxon>
    </lineage>
</organism>
<dbReference type="PANTHER" id="PTHR43591:SF24">
    <property type="entry name" value="2-METHOXY-6-POLYPRENYL-1,4-BENZOQUINOL METHYLASE, MITOCHONDRIAL"/>
    <property type="match status" value="1"/>
</dbReference>
<dbReference type="RefSeq" id="XP_064662418.1">
    <property type="nucleotide sequence ID" value="XM_064799663.1"/>
</dbReference>
<dbReference type="Proteomes" id="UP001337655">
    <property type="component" value="Unassembled WGS sequence"/>
</dbReference>
<dbReference type="AlphaFoldDB" id="A0AAV9PN99"/>
<comment type="caution">
    <text evidence="1">The sequence shown here is derived from an EMBL/GenBank/DDBJ whole genome shotgun (WGS) entry which is preliminary data.</text>
</comment>
<dbReference type="InterPro" id="IPR029063">
    <property type="entry name" value="SAM-dependent_MTases_sf"/>
</dbReference>
<dbReference type="GO" id="GO:0008168">
    <property type="term" value="F:methyltransferase activity"/>
    <property type="evidence" value="ECO:0007669"/>
    <property type="project" value="TreeGrafter"/>
</dbReference>
<gene>
    <name evidence="1" type="ORF">LTR77_002404</name>
</gene>
<protein>
    <recommendedName>
        <fullName evidence="3">Methyltransferase domain-containing protein</fullName>
    </recommendedName>
</protein>
<evidence type="ECO:0008006" key="3">
    <source>
        <dbReference type="Google" id="ProtNLM"/>
    </source>
</evidence>